<dbReference type="EMBL" id="CAJOBR010076682">
    <property type="protein sequence ID" value="CAF5113533.1"/>
    <property type="molecule type" value="Genomic_DNA"/>
</dbReference>
<reference evidence="2" key="1">
    <citation type="submission" date="2021-02" db="EMBL/GenBank/DDBJ databases">
        <authorList>
            <person name="Nowell W R."/>
        </authorList>
    </citation>
    <scope>NUCLEOTIDE SEQUENCE</scope>
</reference>
<organism evidence="2 4">
    <name type="scientific">Rotaria socialis</name>
    <dbReference type="NCBI Taxonomy" id="392032"/>
    <lineage>
        <taxon>Eukaryota</taxon>
        <taxon>Metazoa</taxon>
        <taxon>Spiralia</taxon>
        <taxon>Gnathifera</taxon>
        <taxon>Rotifera</taxon>
        <taxon>Eurotatoria</taxon>
        <taxon>Bdelloidea</taxon>
        <taxon>Philodinida</taxon>
        <taxon>Philodinidae</taxon>
        <taxon>Rotaria</taxon>
    </lineage>
</organism>
<gene>
    <name evidence="2" type="ORF">QYT958_LOCUS45612</name>
    <name evidence="3" type="ORF">QYT958_LOCUS46769</name>
</gene>
<feature type="region of interest" description="Disordered" evidence="1">
    <location>
        <begin position="9"/>
        <end position="31"/>
    </location>
</feature>
<protein>
    <submittedName>
        <fullName evidence="2">Uncharacterized protein</fullName>
    </submittedName>
</protein>
<dbReference type="EMBL" id="CAJOBR010084625">
    <property type="protein sequence ID" value="CAF5130433.1"/>
    <property type="molecule type" value="Genomic_DNA"/>
</dbReference>
<accession>A0A822F6A9</accession>
<name>A0A822F6A9_9BILA</name>
<evidence type="ECO:0000313" key="3">
    <source>
        <dbReference type="EMBL" id="CAF5130433.1"/>
    </source>
</evidence>
<evidence type="ECO:0000313" key="2">
    <source>
        <dbReference type="EMBL" id="CAF5113533.1"/>
    </source>
</evidence>
<evidence type="ECO:0000313" key="4">
    <source>
        <dbReference type="Proteomes" id="UP000663848"/>
    </source>
</evidence>
<dbReference type="Proteomes" id="UP000663848">
    <property type="component" value="Unassembled WGS sequence"/>
</dbReference>
<feature type="non-terminal residue" evidence="2">
    <location>
        <position position="1"/>
    </location>
</feature>
<proteinExistence type="predicted"/>
<dbReference type="AlphaFoldDB" id="A0A822F6A9"/>
<comment type="caution">
    <text evidence="2">The sequence shown here is derived from an EMBL/GenBank/DDBJ whole genome shotgun (WGS) entry which is preliminary data.</text>
</comment>
<sequence length="31" mass="3216">PLAPLRIAVGNSSGTNIHDTAIEPDIANFPN</sequence>
<evidence type="ECO:0000256" key="1">
    <source>
        <dbReference type="SAM" id="MobiDB-lite"/>
    </source>
</evidence>